<dbReference type="GO" id="GO:0009317">
    <property type="term" value="C:acetyl-CoA carboxylase complex"/>
    <property type="evidence" value="ECO:0007669"/>
    <property type="project" value="InterPro"/>
</dbReference>
<comment type="pathway">
    <text evidence="3">Lipid metabolism; fatty acid biosynthesis.</text>
</comment>
<name>R1CFD7_9FIRM</name>
<evidence type="ECO:0000313" key="5">
    <source>
        <dbReference type="EMBL" id="EOD00985.1"/>
    </source>
</evidence>
<dbReference type="PANTHER" id="PTHR45266:SF3">
    <property type="entry name" value="OXALOACETATE DECARBOXYLASE ALPHA CHAIN"/>
    <property type="match status" value="1"/>
</dbReference>
<dbReference type="EMBL" id="ARZA01000092">
    <property type="protein sequence ID" value="EOD00985.1"/>
    <property type="molecule type" value="Genomic_DNA"/>
</dbReference>
<dbReference type="PATRIC" id="fig|1304284.3.peg.939"/>
<dbReference type="GO" id="GO:0003989">
    <property type="term" value="F:acetyl-CoA carboxylase activity"/>
    <property type="evidence" value="ECO:0007669"/>
    <property type="project" value="InterPro"/>
</dbReference>
<protein>
    <recommendedName>
        <fullName evidence="1 3">Biotin carboxyl carrier protein of acetyl-CoA carboxylase</fullName>
    </recommendedName>
</protein>
<dbReference type="eggNOG" id="COG0511">
    <property type="taxonomic scope" value="Bacteria"/>
</dbReference>
<dbReference type="InterPro" id="IPR001249">
    <property type="entry name" value="AcCoA_biotinCC"/>
</dbReference>
<keyword evidence="3" id="KW-0443">Lipid metabolism</keyword>
<dbReference type="PANTHER" id="PTHR45266">
    <property type="entry name" value="OXALOACETATE DECARBOXYLASE ALPHA CHAIN"/>
    <property type="match status" value="1"/>
</dbReference>
<keyword evidence="3" id="KW-0276">Fatty acid metabolism</keyword>
<dbReference type="Gene3D" id="2.40.50.100">
    <property type="match status" value="1"/>
</dbReference>
<dbReference type="SUPFAM" id="SSF51230">
    <property type="entry name" value="Single hybrid motif"/>
    <property type="match status" value="1"/>
</dbReference>
<evidence type="ECO:0000256" key="1">
    <source>
        <dbReference type="ARBA" id="ARBA00017562"/>
    </source>
</evidence>
<dbReference type="FunFam" id="2.40.50.100:FF:000003">
    <property type="entry name" value="Acetyl-CoA carboxylase biotin carboxyl carrier protein"/>
    <property type="match status" value="1"/>
</dbReference>
<dbReference type="InterPro" id="IPR000089">
    <property type="entry name" value="Biotin_lipoyl"/>
</dbReference>
<dbReference type="InterPro" id="IPR011053">
    <property type="entry name" value="Single_hybrid_motif"/>
</dbReference>
<dbReference type="STRING" id="1304284.L21TH_0953"/>
<dbReference type="NCBIfam" id="TIGR00531">
    <property type="entry name" value="BCCP"/>
    <property type="match status" value="1"/>
</dbReference>
<dbReference type="AlphaFoldDB" id="R1CFD7"/>
<accession>R1CFD7</accession>
<evidence type="ECO:0000256" key="3">
    <source>
        <dbReference type="RuleBase" id="RU364072"/>
    </source>
</evidence>
<dbReference type="Pfam" id="PF00364">
    <property type="entry name" value="Biotin_lipoyl"/>
    <property type="match status" value="1"/>
</dbReference>
<dbReference type="InterPro" id="IPR050709">
    <property type="entry name" value="Biotin_Carboxyl_Carrier/Decarb"/>
</dbReference>
<evidence type="ECO:0000313" key="6">
    <source>
        <dbReference type="Proteomes" id="UP000013378"/>
    </source>
</evidence>
<keyword evidence="6" id="KW-1185">Reference proteome</keyword>
<dbReference type="Proteomes" id="UP000013378">
    <property type="component" value="Unassembled WGS sequence"/>
</dbReference>
<dbReference type="OrthoDB" id="9811735at2"/>
<keyword evidence="3" id="KW-0444">Lipid biosynthesis</keyword>
<dbReference type="PRINTS" id="PR01071">
    <property type="entry name" value="ACOABIOTINCC"/>
</dbReference>
<comment type="function">
    <text evidence="3">This protein is a component of the acetyl coenzyme A carboxylase complex; first, biotin carboxylase catalyzes the carboxylation of the carrier protein and then the transcarboxylase transfers the carboxyl group to form malonyl-CoA.</text>
</comment>
<dbReference type="GO" id="GO:0006633">
    <property type="term" value="P:fatty acid biosynthetic process"/>
    <property type="evidence" value="ECO:0007669"/>
    <property type="project" value="UniProtKB-UniPathway"/>
</dbReference>
<dbReference type="CDD" id="cd06850">
    <property type="entry name" value="biotinyl_domain"/>
    <property type="match status" value="1"/>
</dbReference>
<evidence type="ECO:0000256" key="2">
    <source>
        <dbReference type="ARBA" id="ARBA00023267"/>
    </source>
</evidence>
<gene>
    <name evidence="5" type="ORF">L21TH_0953</name>
</gene>
<evidence type="ECO:0000259" key="4">
    <source>
        <dbReference type="PROSITE" id="PS50968"/>
    </source>
</evidence>
<proteinExistence type="predicted"/>
<sequence>MNIKEITELILTIDKTSIQKVEIEEKDTRISISKSAGNEPTYVEVNDTEIKTANIQQPIEEKMEEIEIAAVEEEDLFVVKSPIVGVYYEAPSPGADPFVKVGDKVNEGQTLCIIEAMKIMNEIESEVSGEIVEILVENEEVVEYGQPLMKIRR</sequence>
<comment type="caution">
    <text evidence="5">The sequence shown here is derived from an EMBL/GenBank/DDBJ whole genome shotgun (WGS) entry which is preliminary data.</text>
</comment>
<feature type="domain" description="Lipoyl-binding" evidence="4">
    <location>
        <begin position="76"/>
        <end position="152"/>
    </location>
</feature>
<dbReference type="UniPathway" id="UPA00094"/>
<keyword evidence="2 3" id="KW-0092">Biotin</keyword>
<organism evidence="5 6">
    <name type="scientific">Caldisalinibacter kiritimatiensis</name>
    <dbReference type="NCBI Taxonomy" id="1304284"/>
    <lineage>
        <taxon>Bacteria</taxon>
        <taxon>Bacillati</taxon>
        <taxon>Bacillota</taxon>
        <taxon>Tissierellia</taxon>
        <taxon>Tissierellales</taxon>
        <taxon>Thermohalobacteraceae</taxon>
        <taxon>Caldisalinibacter</taxon>
    </lineage>
</organism>
<dbReference type="RefSeq" id="WP_006310643.1">
    <property type="nucleotide sequence ID" value="NZ_ARZA01000092.1"/>
</dbReference>
<dbReference type="PROSITE" id="PS50968">
    <property type="entry name" value="BIOTINYL_LIPOYL"/>
    <property type="match status" value="1"/>
</dbReference>
<keyword evidence="3" id="KW-0275">Fatty acid biosynthesis</keyword>
<reference evidence="5 6" key="1">
    <citation type="journal article" date="2015" name="Geomicrobiol. J.">
        <title>Caldisalinibacter kiritimatiensis gen. nov., sp. nov., a moderately thermohalophilic thiosulfate-reducing bacterium from a hypersaline microbial mat.</title>
        <authorList>
            <person name="Ben Hania W."/>
            <person name="Joseph M."/>
            <person name="Fiebig A."/>
            <person name="Bunk B."/>
            <person name="Klenk H.-P."/>
            <person name="Fardeau M.-L."/>
            <person name="Spring S."/>
        </authorList>
    </citation>
    <scope>NUCLEOTIDE SEQUENCE [LARGE SCALE GENOMIC DNA]</scope>
    <source>
        <strain evidence="5 6">L21-TH-D2</strain>
    </source>
</reference>